<reference evidence="1 2" key="1">
    <citation type="submission" date="2024-07" db="EMBL/GenBank/DDBJ databases">
        <title>Section-level genome sequencing and comparative genomics of Aspergillus sections Usti and Cavernicolus.</title>
        <authorList>
            <consortium name="Lawrence Berkeley National Laboratory"/>
            <person name="Nybo J.L."/>
            <person name="Vesth T.C."/>
            <person name="Theobald S."/>
            <person name="Frisvad J.C."/>
            <person name="Larsen T.O."/>
            <person name="Kjaerboelling I."/>
            <person name="Rothschild-Mancinelli K."/>
            <person name="Lyhne E.K."/>
            <person name="Kogle M.E."/>
            <person name="Barry K."/>
            <person name="Clum A."/>
            <person name="Na H."/>
            <person name="Ledsgaard L."/>
            <person name="Lin J."/>
            <person name="Lipzen A."/>
            <person name="Kuo A."/>
            <person name="Riley R."/>
            <person name="Mondo S."/>
            <person name="Labutti K."/>
            <person name="Haridas S."/>
            <person name="Pangalinan J."/>
            <person name="Salamov A.A."/>
            <person name="Simmons B.A."/>
            <person name="Magnuson J.K."/>
            <person name="Chen J."/>
            <person name="Drula E."/>
            <person name="Henrissat B."/>
            <person name="Wiebenga A."/>
            <person name="Lubbers R.J."/>
            <person name="Gomes A.C."/>
            <person name="Macurrencykelacurrency M.R."/>
            <person name="Stajich J."/>
            <person name="Grigoriev I.V."/>
            <person name="Mortensen U.H."/>
            <person name="De Vries R.P."/>
            <person name="Baker S.E."/>
            <person name="Andersen M.R."/>
        </authorList>
    </citation>
    <scope>NUCLEOTIDE SEQUENCE [LARGE SCALE GENOMIC DNA]</scope>
    <source>
        <strain evidence="1 2">CBS 449.75</strain>
    </source>
</reference>
<dbReference type="RefSeq" id="XP_070880376.1">
    <property type="nucleotide sequence ID" value="XM_071034103.1"/>
</dbReference>
<proteinExistence type="predicted"/>
<gene>
    <name evidence="1" type="ORF">BJX67DRAFT_386612</name>
</gene>
<dbReference type="EMBL" id="JBFXLQ010000111">
    <property type="protein sequence ID" value="KAL2859820.1"/>
    <property type="molecule type" value="Genomic_DNA"/>
</dbReference>
<dbReference type="GeneID" id="98149175"/>
<sequence length="151" mass="17336">MLELLNKSRKPLHYLPIHIPRFKHQDYEIYRSTLDADESIHYFSNKLIDISSSKAAAWHIHRVCEKLDSSYTETIIPNRPVEFTTSDTSDAFCPLELSVPTLEDRKVGGRHPPKIAPDMRYLVVDSCNARHLGVLSTQKRKCYPGKISRTA</sequence>
<organism evidence="1 2">
    <name type="scientific">Aspergillus lucknowensis</name>
    <dbReference type="NCBI Taxonomy" id="176173"/>
    <lineage>
        <taxon>Eukaryota</taxon>
        <taxon>Fungi</taxon>
        <taxon>Dikarya</taxon>
        <taxon>Ascomycota</taxon>
        <taxon>Pezizomycotina</taxon>
        <taxon>Eurotiomycetes</taxon>
        <taxon>Eurotiomycetidae</taxon>
        <taxon>Eurotiales</taxon>
        <taxon>Aspergillaceae</taxon>
        <taxon>Aspergillus</taxon>
        <taxon>Aspergillus subgen. Nidulantes</taxon>
    </lineage>
</organism>
<comment type="caution">
    <text evidence="1">The sequence shown here is derived from an EMBL/GenBank/DDBJ whole genome shotgun (WGS) entry which is preliminary data.</text>
</comment>
<evidence type="ECO:0000313" key="1">
    <source>
        <dbReference type="EMBL" id="KAL2859820.1"/>
    </source>
</evidence>
<evidence type="ECO:0000313" key="2">
    <source>
        <dbReference type="Proteomes" id="UP001610432"/>
    </source>
</evidence>
<accession>A0ABR4L5K3</accession>
<dbReference type="Proteomes" id="UP001610432">
    <property type="component" value="Unassembled WGS sequence"/>
</dbReference>
<keyword evidence="2" id="KW-1185">Reference proteome</keyword>
<protein>
    <submittedName>
        <fullName evidence="1">Uncharacterized protein</fullName>
    </submittedName>
</protein>
<name>A0ABR4L5K3_9EURO</name>